<dbReference type="SMART" id="SM00283">
    <property type="entry name" value="MA"/>
    <property type="match status" value="1"/>
</dbReference>
<dbReference type="SUPFAM" id="SSF55785">
    <property type="entry name" value="PYP-like sensor domain (PAS domain)"/>
    <property type="match status" value="1"/>
</dbReference>
<dbReference type="Pfam" id="PF00672">
    <property type="entry name" value="HAMP"/>
    <property type="match status" value="1"/>
</dbReference>
<keyword evidence="8" id="KW-1185">Reference proteome</keyword>
<gene>
    <name evidence="7" type="ORF">FHS48_001404</name>
</gene>
<keyword evidence="4" id="KW-0472">Membrane</keyword>
<dbReference type="EMBL" id="JACIIX010000004">
    <property type="protein sequence ID" value="MBB6209994.1"/>
    <property type="molecule type" value="Genomic_DNA"/>
</dbReference>
<sequence length="766" mass="81586">MQASPSARTRPPRDGGSQSFWARFPIAVRIYLIFGLGMLGLIGGGAVHFISDAAQDSLRIRSTVMASLATATREAQRHIVGMELAVTRFTQAPDQARKDFSEELATARADIDRALGFTQADIAASGMTDALQQMQEMLNRSEDAFTAYADQTLAIGLSADTGIRGDLSKPVAAIETEFSQWPNVGSLMGVLQRLKRFEQQFLIDPNDDSLGKLKKTANELDFQIFGFSFGQETKTALSGEITRYSKALKSYTEAVNRRKTSLESLQQTLRTLTGLADAAITTAGSHAAEAERDAETGRAVTKRIMLIGAVAVALLIAALSMAIANSIYRPINAISAALLDLAGGDDATHVPGMGRRDEIGSMARALGTLKTSVSEAYRLRQMVGVQPARVMLCDPQGQTITYANDAAIALLKRMQDHIGCPAEEIVGKPVSVFLDNPAVIPDRLADPAQLPYAVKFRRGDVTVESTVSAIYDRSGRFLGAMINWDDVSSYVQLADDFEKEVKGVAQVVQMAAARLATAAHGMTSSVGDVRQRSGAASEAVRQTINNVQTIHSATAQLVQVIEGIEQRVHDATTVAERAVQQAREAGLVITGLEDAVSRIGEATRLISSIANQTNLLALNATIEAARAGEIGKGFAVVANEVKQLAHQTSTATEDIGTLIRNVQEASTEAAQVIEQVAGTIAEMEQITTAISSAVADQSAFTQQIRVSVSKASDDSHGMANDMDAVLTVSDQAESAANTVKHAADSMSGQASGLDSRVGEFLKSMHS</sequence>
<dbReference type="PROSITE" id="PS50885">
    <property type="entry name" value="HAMP"/>
    <property type="match status" value="1"/>
</dbReference>
<dbReference type="PANTHER" id="PTHR32089:SF112">
    <property type="entry name" value="LYSOZYME-LIKE PROTEIN-RELATED"/>
    <property type="match status" value="1"/>
</dbReference>
<dbReference type="Proteomes" id="UP000544872">
    <property type="component" value="Unassembled WGS sequence"/>
</dbReference>
<evidence type="ECO:0000259" key="6">
    <source>
        <dbReference type="PROSITE" id="PS50885"/>
    </source>
</evidence>
<dbReference type="Pfam" id="PF00015">
    <property type="entry name" value="MCPsignal"/>
    <property type="match status" value="1"/>
</dbReference>
<dbReference type="RefSeq" id="WP_184262759.1">
    <property type="nucleotide sequence ID" value="NZ_JACIIX010000004.1"/>
</dbReference>
<feature type="domain" description="Methyl-accepting transducer" evidence="5">
    <location>
        <begin position="511"/>
        <end position="747"/>
    </location>
</feature>
<evidence type="ECO:0000256" key="1">
    <source>
        <dbReference type="ARBA" id="ARBA00023224"/>
    </source>
</evidence>
<keyword evidence="4" id="KW-0812">Transmembrane</keyword>
<dbReference type="InterPro" id="IPR004089">
    <property type="entry name" value="MCPsignal_dom"/>
</dbReference>
<dbReference type="InterPro" id="IPR003660">
    <property type="entry name" value="HAMP_dom"/>
</dbReference>
<feature type="transmembrane region" description="Helical" evidence="4">
    <location>
        <begin position="304"/>
        <end position="324"/>
    </location>
</feature>
<dbReference type="GO" id="GO:0016020">
    <property type="term" value="C:membrane"/>
    <property type="evidence" value="ECO:0007669"/>
    <property type="project" value="InterPro"/>
</dbReference>
<evidence type="ECO:0000313" key="8">
    <source>
        <dbReference type="Proteomes" id="UP000544872"/>
    </source>
</evidence>
<dbReference type="PROSITE" id="PS50111">
    <property type="entry name" value="CHEMOTAXIS_TRANSDUC_2"/>
    <property type="match status" value="1"/>
</dbReference>
<comment type="similarity">
    <text evidence="2">Belongs to the methyl-accepting chemotaxis (MCP) protein family.</text>
</comment>
<dbReference type="AlphaFoldDB" id="A0A7W9ZH45"/>
<comment type="caution">
    <text evidence="7">The sequence shown here is derived from an EMBL/GenBank/DDBJ whole genome shotgun (WGS) entry which is preliminary data.</text>
</comment>
<feature type="transmembrane region" description="Helical" evidence="4">
    <location>
        <begin position="30"/>
        <end position="51"/>
    </location>
</feature>
<dbReference type="Gene3D" id="6.10.340.10">
    <property type="match status" value="1"/>
</dbReference>
<evidence type="ECO:0000259" key="5">
    <source>
        <dbReference type="PROSITE" id="PS50111"/>
    </source>
</evidence>
<dbReference type="InterPro" id="IPR000014">
    <property type="entry name" value="PAS"/>
</dbReference>
<dbReference type="Gene3D" id="3.30.450.20">
    <property type="entry name" value="PAS domain"/>
    <property type="match status" value="1"/>
</dbReference>
<proteinExistence type="inferred from homology"/>
<organism evidence="7 8">
    <name type="scientific">Novispirillum itersonii</name>
    <name type="common">Aquaspirillum itersonii</name>
    <dbReference type="NCBI Taxonomy" id="189"/>
    <lineage>
        <taxon>Bacteria</taxon>
        <taxon>Pseudomonadati</taxon>
        <taxon>Pseudomonadota</taxon>
        <taxon>Alphaproteobacteria</taxon>
        <taxon>Rhodospirillales</taxon>
        <taxon>Novispirillaceae</taxon>
        <taxon>Novispirillum</taxon>
    </lineage>
</organism>
<evidence type="ECO:0000256" key="2">
    <source>
        <dbReference type="ARBA" id="ARBA00029447"/>
    </source>
</evidence>
<dbReference type="Gene3D" id="1.10.287.950">
    <property type="entry name" value="Methyl-accepting chemotaxis protein"/>
    <property type="match status" value="1"/>
</dbReference>
<protein>
    <submittedName>
        <fullName evidence="7">Methyl-accepting chemotaxis protein</fullName>
    </submittedName>
</protein>
<dbReference type="InterPro" id="IPR035965">
    <property type="entry name" value="PAS-like_dom_sf"/>
</dbReference>
<dbReference type="SMART" id="SM00304">
    <property type="entry name" value="HAMP"/>
    <property type="match status" value="1"/>
</dbReference>
<accession>A0A7W9ZH45</accession>
<feature type="domain" description="HAMP" evidence="6">
    <location>
        <begin position="325"/>
        <end position="378"/>
    </location>
</feature>
<name>A0A7W9ZH45_NOVIT</name>
<evidence type="ECO:0000313" key="7">
    <source>
        <dbReference type="EMBL" id="MBB6209994.1"/>
    </source>
</evidence>
<evidence type="ECO:0000256" key="4">
    <source>
        <dbReference type="SAM" id="Phobius"/>
    </source>
</evidence>
<dbReference type="SUPFAM" id="SSF58104">
    <property type="entry name" value="Methyl-accepting chemotaxis protein (MCP) signaling domain"/>
    <property type="match status" value="1"/>
</dbReference>
<dbReference type="PANTHER" id="PTHR32089">
    <property type="entry name" value="METHYL-ACCEPTING CHEMOTAXIS PROTEIN MCPB"/>
    <property type="match status" value="1"/>
</dbReference>
<reference evidence="7 8" key="1">
    <citation type="submission" date="2020-08" db="EMBL/GenBank/DDBJ databases">
        <title>Genomic Encyclopedia of Type Strains, Phase IV (KMG-IV): sequencing the most valuable type-strain genomes for metagenomic binning, comparative biology and taxonomic classification.</title>
        <authorList>
            <person name="Goeker M."/>
        </authorList>
    </citation>
    <scope>NUCLEOTIDE SEQUENCE [LARGE SCALE GENOMIC DNA]</scope>
    <source>
        <strain evidence="7 8">DSM 11590</strain>
    </source>
</reference>
<keyword evidence="4" id="KW-1133">Transmembrane helix</keyword>
<dbReference type="CDD" id="cd00130">
    <property type="entry name" value="PAS"/>
    <property type="match status" value="1"/>
</dbReference>
<dbReference type="CDD" id="cd06225">
    <property type="entry name" value="HAMP"/>
    <property type="match status" value="1"/>
</dbReference>
<keyword evidence="1 3" id="KW-0807">Transducer</keyword>
<dbReference type="GO" id="GO:0007165">
    <property type="term" value="P:signal transduction"/>
    <property type="evidence" value="ECO:0007669"/>
    <property type="project" value="UniProtKB-KW"/>
</dbReference>
<evidence type="ECO:0000256" key="3">
    <source>
        <dbReference type="PROSITE-ProRule" id="PRU00284"/>
    </source>
</evidence>